<reference evidence="4 5" key="1">
    <citation type="submission" date="2020-06" db="EMBL/GenBank/DDBJ databases">
        <title>Genome sequence of Rhizobium sp strain ADMK78.</title>
        <authorList>
            <person name="Rahi P."/>
        </authorList>
    </citation>
    <scope>NUCLEOTIDE SEQUENCE [LARGE SCALE GENOMIC DNA]</scope>
    <source>
        <strain evidence="4 5">ADMK78</strain>
        <plasmid evidence="4 5">pPRADMK78_01</plasmid>
    </source>
</reference>
<dbReference type="InterPro" id="IPR020556">
    <property type="entry name" value="Amidase_CS"/>
</dbReference>
<sequence length="437" mass="46698">MQDTILELARTLHRQKSAGLLIRESLDRIEKTNPKLLAFRSVFAEQAIKAADLADWRAAEAGDVGMLHGIPFAIKDLAELSGHVTGFGSLAFGSKTSTQTAPAIQHLIDAGAIAIGTTHMVEFANGSWGTNHALGTPWNPIDMTQHRVPGGSSSGSAVAVAAGLVPFAIGSDTGGSIRIPASLCGIVGFKPSYGLIPVTGTASLGPTFDTLGPMTRSVADARTVFEIMARDAVLARADKVGTATLAVVFEEQLGALSPVVDESFARAKGRLSEAGFRLKRYRLPLSLRDYQSLVGTIVSYEIYQSSGHLAEDESLPMDPHVRRRVLAGRDIPEQTYLELLAERERAVTEFRSSFIGFDALLTPTTPLPAVPIDEVNEEEIPMSRFTRVGNYLDLCAITLPMQAPAGEVTGLQLLALSGQDRNLLDLASKVEGILRGQ</sequence>
<feature type="domain" description="Amidase" evidence="3">
    <location>
        <begin position="21"/>
        <end position="424"/>
    </location>
</feature>
<dbReference type="Proteomes" id="UP000308530">
    <property type="component" value="Plasmid pPRADMK78_01"/>
</dbReference>
<dbReference type="Pfam" id="PF01425">
    <property type="entry name" value="Amidase"/>
    <property type="match status" value="1"/>
</dbReference>
<dbReference type="InterPro" id="IPR000120">
    <property type="entry name" value="Amidase"/>
</dbReference>
<evidence type="ECO:0000313" key="5">
    <source>
        <dbReference type="Proteomes" id="UP000308530"/>
    </source>
</evidence>
<evidence type="ECO:0000313" key="4">
    <source>
        <dbReference type="EMBL" id="QLF71474.1"/>
    </source>
</evidence>
<gene>
    <name evidence="4" type="ORF">FE840_017520</name>
</gene>
<dbReference type="InterPro" id="IPR023631">
    <property type="entry name" value="Amidase_dom"/>
</dbReference>
<dbReference type="EMBL" id="CP058351">
    <property type="protein sequence ID" value="QLF71474.1"/>
    <property type="molecule type" value="Genomic_DNA"/>
</dbReference>
<keyword evidence="5" id="KW-1185">Reference proteome</keyword>
<protein>
    <recommendedName>
        <fullName evidence="2">Indoleacetamide hydrolase</fullName>
    </recommendedName>
</protein>
<dbReference type="PROSITE" id="PS00571">
    <property type="entry name" value="AMIDASES"/>
    <property type="match status" value="1"/>
</dbReference>
<keyword evidence="4" id="KW-0614">Plasmid</keyword>
<dbReference type="RefSeq" id="WP_138287548.1">
    <property type="nucleotide sequence ID" value="NZ_CP058351.1"/>
</dbReference>
<dbReference type="PANTHER" id="PTHR11895:SF176">
    <property type="entry name" value="AMIDASE AMID-RELATED"/>
    <property type="match status" value="1"/>
</dbReference>
<dbReference type="Gene3D" id="3.90.1300.10">
    <property type="entry name" value="Amidase signature (AS) domain"/>
    <property type="match status" value="1"/>
</dbReference>
<name>A0ABX6QSI9_9HYPH</name>
<proteinExistence type="predicted"/>
<dbReference type="SUPFAM" id="SSF75304">
    <property type="entry name" value="Amidase signature (AS) enzymes"/>
    <property type="match status" value="1"/>
</dbReference>
<accession>A0ABX6QSI9</accession>
<geneLocation type="plasmid" evidence="4 5">
    <name>pPRADMK78_01</name>
</geneLocation>
<dbReference type="PANTHER" id="PTHR11895">
    <property type="entry name" value="TRANSAMIDASE"/>
    <property type="match status" value="1"/>
</dbReference>
<evidence type="ECO:0000256" key="1">
    <source>
        <dbReference type="ARBA" id="ARBA00003871"/>
    </source>
</evidence>
<organism evidence="4 5">
    <name type="scientific">Peteryoungia desertarenae</name>
    <dbReference type="NCBI Taxonomy" id="1813451"/>
    <lineage>
        <taxon>Bacteria</taxon>
        <taxon>Pseudomonadati</taxon>
        <taxon>Pseudomonadota</taxon>
        <taxon>Alphaproteobacteria</taxon>
        <taxon>Hyphomicrobiales</taxon>
        <taxon>Rhizobiaceae</taxon>
        <taxon>Peteryoungia</taxon>
    </lineage>
</organism>
<comment type="function">
    <text evidence="1">Hydrolyzes indole-3-acetamide (IAM) into indole-3-acetic acid (IAA).</text>
</comment>
<evidence type="ECO:0000259" key="3">
    <source>
        <dbReference type="Pfam" id="PF01425"/>
    </source>
</evidence>
<evidence type="ECO:0000256" key="2">
    <source>
        <dbReference type="ARBA" id="ARBA00021874"/>
    </source>
</evidence>
<dbReference type="InterPro" id="IPR036928">
    <property type="entry name" value="AS_sf"/>
</dbReference>